<dbReference type="PATRIC" id="fig|172049.5.peg.2017"/>
<evidence type="ECO:0000313" key="9">
    <source>
        <dbReference type="Proteomes" id="UP000053911"/>
    </source>
</evidence>
<comment type="caution">
    <text evidence="8">The sequence shown here is derived from an EMBL/GenBank/DDBJ whole genome shotgun (WGS) entry which is preliminary data.</text>
</comment>
<dbReference type="RefSeq" id="WP_283217912.1">
    <property type="nucleotide sequence ID" value="NZ_LGFD01000054.1"/>
</dbReference>
<evidence type="ECO:0000256" key="6">
    <source>
        <dbReference type="ARBA" id="ARBA00023136"/>
    </source>
</evidence>
<dbReference type="NCBIfam" id="TIGR00374">
    <property type="entry name" value="flippase-like domain"/>
    <property type="match status" value="1"/>
</dbReference>
<keyword evidence="3" id="KW-1003">Cell membrane</keyword>
<evidence type="ECO:0000256" key="1">
    <source>
        <dbReference type="ARBA" id="ARBA00004651"/>
    </source>
</evidence>
<name>A0A101EL14_9EURY</name>
<feature type="transmembrane region" description="Helical" evidence="7">
    <location>
        <begin position="235"/>
        <end position="255"/>
    </location>
</feature>
<dbReference type="PANTHER" id="PTHR39087">
    <property type="entry name" value="UPF0104 MEMBRANE PROTEIN MJ1595"/>
    <property type="match status" value="1"/>
</dbReference>
<dbReference type="Pfam" id="PF03706">
    <property type="entry name" value="LPG_synthase_TM"/>
    <property type="match status" value="1"/>
</dbReference>
<evidence type="ECO:0000256" key="2">
    <source>
        <dbReference type="ARBA" id="ARBA00011061"/>
    </source>
</evidence>
<sequence>MVSKAKALIASTLLTILLLYFLLSQLDLRLLFNTLLNLNPIYVFLGFLCYLTTYLFRTTRFYVLLNKSIPFSELFKVVCVHNMFNNLLPARTGEVSFLYLLKKFHGRNLGEAVAVLVVARFFDMLSILTFFLISAIFVKSVSINKFLIASLIFILLLIFLLVIFSRKRILNALDFFQAKFDSKIVKNILRVFRDTITEFESVKNLKIIVLSALFSFCMWFFLYLTAFLILLSMSIYIEFASAIFASTFPVVTTLLPIQGFVGFGTIEAGWAIGFSIVGIPLEIAVLYGLVWHFIVIIYYLIPGIVAMAKMHSSKG</sequence>
<comment type="subcellular location">
    <subcellularLocation>
        <location evidence="1">Cell membrane</location>
        <topology evidence="1">Multi-pass membrane protein</topology>
    </subcellularLocation>
</comment>
<feature type="transmembrane region" description="Helical" evidence="7">
    <location>
        <begin position="260"/>
        <end position="279"/>
    </location>
</feature>
<feature type="transmembrane region" description="Helical" evidence="7">
    <location>
        <begin position="285"/>
        <end position="308"/>
    </location>
</feature>
<keyword evidence="4 7" id="KW-0812">Transmembrane</keyword>
<protein>
    <submittedName>
        <fullName evidence="8">Uncharacterized protein</fullName>
    </submittedName>
</protein>
<keyword evidence="5 7" id="KW-1133">Transmembrane helix</keyword>
<evidence type="ECO:0000256" key="3">
    <source>
        <dbReference type="ARBA" id="ARBA00022475"/>
    </source>
</evidence>
<dbReference type="PANTHER" id="PTHR39087:SF2">
    <property type="entry name" value="UPF0104 MEMBRANE PROTEIN MJ1595"/>
    <property type="match status" value="1"/>
</dbReference>
<feature type="transmembrane region" description="Helical" evidence="7">
    <location>
        <begin position="112"/>
        <end position="137"/>
    </location>
</feature>
<evidence type="ECO:0000256" key="4">
    <source>
        <dbReference type="ARBA" id="ARBA00022692"/>
    </source>
</evidence>
<dbReference type="Proteomes" id="UP000053911">
    <property type="component" value="Unassembled WGS sequence"/>
</dbReference>
<organism evidence="8 9">
    <name type="scientific">Thermococcus sibiricus</name>
    <dbReference type="NCBI Taxonomy" id="172049"/>
    <lineage>
        <taxon>Archaea</taxon>
        <taxon>Methanobacteriati</taxon>
        <taxon>Methanobacteriota</taxon>
        <taxon>Thermococci</taxon>
        <taxon>Thermococcales</taxon>
        <taxon>Thermococcaceae</taxon>
        <taxon>Thermococcus</taxon>
    </lineage>
</organism>
<dbReference type="GO" id="GO:0005886">
    <property type="term" value="C:plasma membrane"/>
    <property type="evidence" value="ECO:0007669"/>
    <property type="project" value="UniProtKB-SubCell"/>
</dbReference>
<proteinExistence type="inferred from homology"/>
<evidence type="ECO:0000313" key="8">
    <source>
        <dbReference type="EMBL" id="KUK16860.1"/>
    </source>
</evidence>
<dbReference type="AlphaFoldDB" id="A0A101EL14"/>
<comment type="similarity">
    <text evidence="2">Belongs to the UPF0104 family.</text>
</comment>
<evidence type="ECO:0000256" key="5">
    <source>
        <dbReference type="ARBA" id="ARBA00022989"/>
    </source>
</evidence>
<reference evidence="9" key="1">
    <citation type="journal article" date="2015" name="MBio">
        <title>Genome-Resolved Metagenomic Analysis Reveals Roles for Candidate Phyla and Other Microbial Community Members in Biogeochemical Transformations in Oil Reservoirs.</title>
        <authorList>
            <person name="Hu P."/>
            <person name="Tom L."/>
            <person name="Singh A."/>
            <person name="Thomas B.C."/>
            <person name="Baker B.J."/>
            <person name="Piceno Y.M."/>
            <person name="Andersen G.L."/>
            <person name="Banfield J.F."/>
        </authorList>
    </citation>
    <scope>NUCLEOTIDE SEQUENCE [LARGE SCALE GENOMIC DNA]</scope>
</reference>
<feature type="transmembrane region" description="Helical" evidence="7">
    <location>
        <begin position="207"/>
        <end position="229"/>
    </location>
</feature>
<feature type="transmembrane region" description="Helical" evidence="7">
    <location>
        <begin position="143"/>
        <end position="164"/>
    </location>
</feature>
<dbReference type="EMBL" id="LGFD01000054">
    <property type="protein sequence ID" value="KUK16860.1"/>
    <property type="molecule type" value="Genomic_DNA"/>
</dbReference>
<gene>
    <name evidence="8" type="ORF">XD54_1843</name>
</gene>
<dbReference type="InterPro" id="IPR022791">
    <property type="entry name" value="L-PG_synthase/AglD"/>
</dbReference>
<feature type="transmembrane region" description="Helical" evidence="7">
    <location>
        <begin position="40"/>
        <end position="57"/>
    </location>
</feature>
<accession>A0A101EL14</accession>
<evidence type="ECO:0000256" key="7">
    <source>
        <dbReference type="SAM" id="Phobius"/>
    </source>
</evidence>
<keyword evidence="6 7" id="KW-0472">Membrane</keyword>